<evidence type="ECO:0000313" key="4">
    <source>
        <dbReference type="Proteomes" id="UP000274762"/>
    </source>
</evidence>
<dbReference type="RefSeq" id="WP_062798458.1">
    <property type="nucleotide sequence ID" value="NZ_CBCRXS010000002.1"/>
</dbReference>
<sequence length="407" mass="42940">MTLVVDTEIYVLRDHPLAAGGSLPPLDAPAYVPGAIDMAGRHVRSRGPSVLAGAAVGCLVGAMTGLGAGAGTSAGAATGLLVSEIRVHEVGDAPNARARVQDSGPTEHVRVMEYNVHGGMGGPGQFFATPGRLDHLAATIRREHPDIVLLQELDHFATRSNYTDTLKQLAQRLTPTGAVMTPAIEKVNGRREGTGILTFNGFDITDARGLRVGDALGDSALRRFRAASDAYAGMVSGRVHRSWVPFGGVIEYQPRVATDALVRTRAGREIRVLSGHFSPPHHGIDEQRRQVDPIAATAHTWSGPTIMGADFNVRDGSPEFRREHQIFASVGLLEATAGAPANSDRIYASAHFGRADARKVLPSAGEVQASDHAPVVVDLLLEPDHSGPERGDAPPGVPDEASTPRPS</sequence>
<keyword evidence="3" id="KW-0378">Hydrolase</keyword>
<dbReference type="Proteomes" id="UP000274762">
    <property type="component" value="Unassembled WGS sequence"/>
</dbReference>
<dbReference type="Pfam" id="PF03372">
    <property type="entry name" value="Exo_endo_phos"/>
    <property type="match status" value="1"/>
</dbReference>
<organism evidence="3 4">
    <name type="scientific">Williamsia marianensis</name>
    <dbReference type="NCBI Taxonomy" id="85044"/>
    <lineage>
        <taxon>Bacteria</taxon>
        <taxon>Bacillati</taxon>
        <taxon>Actinomycetota</taxon>
        <taxon>Actinomycetes</taxon>
        <taxon>Mycobacteriales</taxon>
        <taxon>Nocardiaceae</taxon>
        <taxon>Williamsia</taxon>
    </lineage>
</organism>
<dbReference type="GO" id="GO:0004519">
    <property type="term" value="F:endonuclease activity"/>
    <property type="evidence" value="ECO:0007669"/>
    <property type="project" value="UniProtKB-KW"/>
</dbReference>
<evidence type="ECO:0000259" key="2">
    <source>
        <dbReference type="Pfam" id="PF03372"/>
    </source>
</evidence>
<dbReference type="InterPro" id="IPR005135">
    <property type="entry name" value="Endo/exonuclease/phosphatase"/>
</dbReference>
<dbReference type="Gene3D" id="3.60.10.10">
    <property type="entry name" value="Endonuclease/exonuclease/phosphatase"/>
    <property type="match status" value="1"/>
</dbReference>
<dbReference type="AlphaFoldDB" id="A0A495K1Z1"/>
<feature type="region of interest" description="Disordered" evidence="1">
    <location>
        <begin position="381"/>
        <end position="407"/>
    </location>
</feature>
<reference evidence="3 4" key="1">
    <citation type="submission" date="2018-10" db="EMBL/GenBank/DDBJ databases">
        <title>Sequencing the genomes of 1000 actinobacteria strains.</title>
        <authorList>
            <person name="Klenk H.-P."/>
        </authorList>
    </citation>
    <scope>NUCLEOTIDE SEQUENCE [LARGE SCALE GENOMIC DNA]</scope>
    <source>
        <strain evidence="3 4">DSM 44343</strain>
    </source>
</reference>
<keyword evidence="3" id="KW-0255">Endonuclease</keyword>
<proteinExistence type="predicted"/>
<evidence type="ECO:0000256" key="1">
    <source>
        <dbReference type="SAM" id="MobiDB-lite"/>
    </source>
</evidence>
<comment type="caution">
    <text evidence="3">The sequence shown here is derived from an EMBL/GenBank/DDBJ whole genome shotgun (WGS) entry which is preliminary data.</text>
</comment>
<dbReference type="GO" id="GO:0004527">
    <property type="term" value="F:exonuclease activity"/>
    <property type="evidence" value="ECO:0007669"/>
    <property type="project" value="UniProtKB-KW"/>
</dbReference>
<keyword evidence="3" id="KW-0540">Nuclease</keyword>
<dbReference type="InterPro" id="IPR036691">
    <property type="entry name" value="Endo/exonu/phosph_ase_sf"/>
</dbReference>
<feature type="compositionally biased region" description="Basic and acidic residues" evidence="1">
    <location>
        <begin position="382"/>
        <end position="392"/>
    </location>
</feature>
<feature type="domain" description="Endonuclease/exonuclease/phosphatase" evidence="2">
    <location>
        <begin position="113"/>
        <end position="372"/>
    </location>
</feature>
<keyword evidence="3" id="KW-0269">Exonuclease</keyword>
<name>A0A495K1Z1_WILMA</name>
<dbReference type="SUPFAM" id="SSF56219">
    <property type="entry name" value="DNase I-like"/>
    <property type="match status" value="1"/>
</dbReference>
<dbReference type="EMBL" id="RBKV01000001">
    <property type="protein sequence ID" value="RKR95263.1"/>
    <property type="molecule type" value="Genomic_DNA"/>
</dbReference>
<accession>A0A495K1Z1</accession>
<evidence type="ECO:0000313" key="3">
    <source>
        <dbReference type="EMBL" id="RKR95263.1"/>
    </source>
</evidence>
<dbReference type="OrthoDB" id="155529at2"/>
<gene>
    <name evidence="3" type="ORF">DFJ75_2081</name>
</gene>
<protein>
    <submittedName>
        <fullName evidence="3">Endonuclease/exonuclease/phosphatase family metal-dependent hydrolase</fullName>
    </submittedName>
</protein>